<sequence length="122" mass="14818">MNYSIGQFSKLINLSAPTLRYYEQEQLIVVKRDSGKRRYYTTEDIDWILFIKKLKDTGMPIKDIREYAVLRYQGDSTTRRRLEILETHKMKVMREKAQWDNNLRNLEEKIKIYQHKLDNNES</sequence>
<dbReference type="InterPro" id="IPR047057">
    <property type="entry name" value="MerR_fam"/>
</dbReference>
<dbReference type="GO" id="GO:0003700">
    <property type="term" value="F:DNA-binding transcription factor activity"/>
    <property type="evidence" value="ECO:0007669"/>
    <property type="project" value="InterPro"/>
</dbReference>
<dbReference type="SMART" id="SM00422">
    <property type="entry name" value="HTH_MERR"/>
    <property type="match status" value="1"/>
</dbReference>
<dbReference type="OrthoDB" id="9773308at2"/>
<evidence type="ECO:0000256" key="2">
    <source>
        <dbReference type="SAM" id="Coils"/>
    </source>
</evidence>
<evidence type="ECO:0000256" key="1">
    <source>
        <dbReference type="ARBA" id="ARBA00023125"/>
    </source>
</evidence>
<evidence type="ECO:0000259" key="3">
    <source>
        <dbReference type="PROSITE" id="PS50937"/>
    </source>
</evidence>
<dbReference type="PROSITE" id="PS50937">
    <property type="entry name" value="HTH_MERR_2"/>
    <property type="match status" value="1"/>
</dbReference>
<dbReference type="PRINTS" id="PR00040">
    <property type="entry name" value="HTHMERR"/>
</dbReference>
<dbReference type="PROSITE" id="PS00552">
    <property type="entry name" value="HTH_MERR_1"/>
    <property type="match status" value="1"/>
</dbReference>
<dbReference type="Proteomes" id="UP000198847">
    <property type="component" value="Unassembled WGS sequence"/>
</dbReference>
<reference evidence="4 5" key="1">
    <citation type="submission" date="2016-10" db="EMBL/GenBank/DDBJ databases">
        <authorList>
            <person name="de Groot N.N."/>
        </authorList>
    </citation>
    <scope>NUCLEOTIDE SEQUENCE [LARGE SCALE GENOMIC DNA]</scope>
    <source>
        <strain evidence="4 5">DSM 13305</strain>
    </source>
</reference>
<protein>
    <submittedName>
        <fullName evidence="4">DNA-binding transcriptional regulator, MerR family</fullName>
    </submittedName>
</protein>
<dbReference type="InterPro" id="IPR000551">
    <property type="entry name" value="MerR-type_HTH_dom"/>
</dbReference>
<dbReference type="PANTHER" id="PTHR30204">
    <property type="entry name" value="REDOX-CYCLING DRUG-SENSING TRANSCRIPTIONAL ACTIVATOR SOXR"/>
    <property type="match status" value="1"/>
</dbReference>
<dbReference type="AlphaFoldDB" id="A0A1H8W672"/>
<dbReference type="STRING" id="112903.SAMN04490178_11452"/>
<organism evidence="4 5">
    <name type="scientific">Propionispora vibrioides</name>
    <dbReference type="NCBI Taxonomy" id="112903"/>
    <lineage>
        <taxon>Bacteria</taxon>
        <taxon>Bacillati</taxon>
        <taxon>Bacillota</taxon>
        <taxon>Negativicutes</taxon>
        <taxon>Selenomonadales</taxon>
        <taxon>Sporomusaceae</taxon>
        <taxon>Propionispora</taxon>
    </lineage>
</organism>
<evidence type="ECO:0000313" key="5">
    <source>
        <dbReference type="Proteomes" id="UP000198847"/>
    </source>
</evidence>
<keyword evidence="5" id="KW-1185">Reference proteome</keyword>
<keyword evidence="1 4" id="KW-0238">DNA-binding</keyword>
<dbReference type="Pfam" id="PF13411">
    <property type="entry name" value="MerR_1"/>
    <property type="match status" value="1"/>
</dbReference>
<dbReference type="SUPFAM" id="SSF46955">
    <property type="entry name" value="Putative DNA-binding domain"/>
    <property type="match status" value="1"/>
</dbReference>
<dbReference type="Gene3D" id="1.10.1660.10">
    <property type="match status" value="1"/>
</dbReference>
<dbReference type="GO" id="GO:0003677">
    <property type="term" value="F:DNA binding"/>
    <property type="evidence" value="ECO:0007669"/>
    <property type="project" value="UniProtKB-KW"/>
</dbReference>
<dbReference type="EMBL" id="FODY01000014">
    <property type="protein sequence ID" value="SEP22917.1"/>
    <property type="molecule type" value="Genomic_DNA"/>
</dbReference>
<gene>
    <name evidence="4" type="ORF">SAMN04490178_11452</name>
</gene>
<dbReference type="PANTHER" id="PTHR30204:SF98">
    <property type="entry name" value="HTH-TYPE TRANSCRIPTIONAL REGULATOR ADHR"/>
    <property type="match status" value="1"/>
</dbReference>
<evidence type="ECO:0000313" key="4">
    <source>
        <dbReference type="EMBL" id="SEP22917.1"/>
    </source>
</evidence>
<feature type="coiled-coil region" evidence="2">
    <location>
        <begin position="89"/>
        <end position="116"/>
    </location>
</feature>
<accession>A0A1H8W672</accession>
<dbReference type="InterPro" id="IPR009061">
    <property type="entry name" value="DNA-bd_dom_put_sf"/>
</dbReference>
<dbReference type="RefSeq" id="WP_091747682.1">
    <property type="nucleotide sequence ID" value="NZ_FODY01000014.1"/>
</dbReference>
<proteinExistence type="predicted"/>
<name>A0A1H8W672_9FIRM</name>
<dbReference type="CDD" id="cd01109">
    <property type="entry name" value="HTH_YyaN"/>
    <property type="match status" value="1"/>
</dbReference>
<feature type="domain" description="HTH merR-type" evidence="3">
    <location>
        <begin position="2"/>
        <end position="70"/>
    </location>
</feature>
<keyword evidence="2" id="KW-0175">Coiled coil</keyword>